<dbReference type="AlphaFoldDB" id="A0A235BU67"/>
<evidence type="ECO:0000256" key="4">
    <source>
        <dbReference type="ARBA" id="ARBA00022692"/>
    </source>
</evidence>
<evidence type="ECO:0000256" key="10">
    <source>
        <dbReference type="HAMAP-Rule" id="MF_01043"/>
    </source>
</evidence>
<evidence type="ECO:0000313" key="12">
    <source>
        <dbReference type="Proteomes" id="UP000215215"/>
    </source>
</evidence>
<dbReference type="PANTHER" id="PTHR30309">
    <property type="entry name" value="INNER MEMBRANE PROTEIN YGIH"/>
    <property type="match status" value="1"/>
</dbReference>
<dbReference type="GO" id="GO:0008654">
    <property type="term" value="P:phospholipid biosynthetic process"/>
    <property type="evidence" value="ECO:0007669"/>
    <property type="project" value="UniProtKB-UniRule"/>
</dbReference>
<comment type="caution">
    <text evidence="10">Lacks conserved residue(s) required for the propagation of feature annotation.</text>
</comment>
<evidence type="ECO:0000256" key="8">
    <source>
        <dbReference type="ARBA" id="ARBA00023209"/>
    </source>
</evidence>
<keyword evidence="4 10" id="KW-0812">Transmembrane</keyword>
<dbReference type="UniPathway" id="UPA00085"/>
<organism evidence="11 12">
    <name type="scientific">candidate division WOR-3 bacterium JGI_Cruoil_03_44_89</name>
    <dbReference type="NCBI Taxonomy" id="1973748"/>
    <lineage>
        <taxon>Bacteria</taxon>
        <taxon>Bacteria division WOR-3</taxon>
    </lineage>
</organism>
<comment type="subcellular location">
    <subcellularLocation>
        <location evidence="10">Cell membrane</location>
        <topology evidence="10">Multi-pass membrane protein</topology>
    </subcellularLocation>
</comment>
<dbReference type="InterPro" id="IPR003811">
    <property type="entry name" value="G3P_acylTferase_PlsY"/>
</dbReference>
<feature type="transmembrane region" description="Helical" evidence="10">
    <location>
        <begin position="131"/>
        <end position="148"/>
    </location>
</feature>
<sequence>MFNSILAIIIGYLLGAISTAYILGKVFRGIDIREYGSKNAGAMNAFKVLGPVPGVVTLLFDMFKGVLAIFIAQFLNVPTIIVLASGFAAIIGHILPFYLKFKGGRGAATAYGILIYLLIIIIKNHLTMDSAVPFAFFLFFVIACYWVTRSVNVTAIGGFPAFVPLIIWHAGFNPYTILTAIICVYLIVASVIAVVRVGGIKSEVEAHGREVVKIKLIRKLVRLGATFIPLLYLGYTRKLAGGFTAVVLVLFIVFEVTRRLRPDLHKMRGLKILLKKGEPTRMLSGYTFYLIASLFVILVFPQGIGGLSLLFLTLGDLVAELVGLNFPRVKTFPGKTLEGSLGCFSICLLAGFIVMIFYDISLLQIIIGALVATFVESLPGVEDNLFIAPISALCMWLLR</sequence>
<feature type="transmembrane region" description="Helical" evidence="10">
    <location>
        <begin position="241"/>
        <end position="260"/>
    </location>
</feature>
<evidence type="ECO:0000256" key="3">
    <source>
        <dbReference type="ARBA" id="ARBA00022679"/>
    </source>
</evidence>
<feature type="transmembrane region" description="Helical" evidence="10">
    <location>
        <begin position="6"/>
        <end position="27"/>
    </location>
</feature>
<dbReference type="EC" id="2.3.1.275" evidence="10"/>
<keyword evidence="3 10" id="KW-0808">Transferase</keyword>
<comment type="subunit">
    <text evidence="10">Probably interacts with PlsX.</text>
</comment>
<evidence type="ECO:0000256" key="1">
    <source>
        <dbReference type="ARBA" id="ARBA00022475"/>
    </source>
</evidence>
<gene>
    <name evidence="10" type="primary">plsY</name>
    <name evidence="11" type="ORF">CH333_05060</name>
</gene>
<evidence type="ECO:0000256" key="2">
    <source>
        <dbReference type="ARBA" id="ARBA00022516"/>
    </source>
</evidence>
<keyword evidence="9 10" id="KW-1208">Phospholipid metabolism</keyword>
<keyword evidence="8 10" id="KW-0594">Phospholipid biosynthesis</keyword>
<keyword evidence="5 10" id="KW-1133">Transmembrane helix</keyword>
<dbReference type="PANTHER" id="PTHR30309:SF0">
    <property type="entry name" value="GLYCEROL-3-PHOSPHATE ACYLTRANSFERASE-RELATED"/>
    <property type="match status" value="1"/>
</dbReference>
<accession>A0A235BU67</accession>
<dbReference type="Proteomes" id="UP000215215">
    <property type="component" value="Unassembled WGS sequence"/>
</dbReference>
<keyword evidence="2 10" id="KW-0444">Lipid biosynthesis</keyword>
<dbReference type="Pfam" id="PF02660">
    <property type="entry name" value="G3P_acyltransf"/>
    <property type="match status" value="1"/>
</dbReference>
<dbReference type="GO" id="GO:0005886">
    <property type="term" value="C:plasma membrane"/>
    <property type="evidence" value="ECO:0007669"/>
    <property type="project" value="UniProtKB-SubCell"/>
</dbReference>
<keyword evidence="1 10" id="KW-1003">Cell membrane</keyword>
<proteinExistence type="inferred from homology"/>
<feature type="transmembrane region" description="Helical" evidence="10">
    <location>
        <begin position="281"/>
        <end position="300"/>
    </location>
</feature>
<feature type="transmembrane region" description="Helical" evidence="10">
    <location>
        <begin position="216"/>
        <end position="235"/>
    </location>
</feature>
<protein>
    <recommendedName>
        <fullName evidence="10">Glycerol-3-phosphate acyltransferase</fullName>
    </recommendedName>
    <alternativeName>
        <fullName evidence="10">Acyl-PO4 G3P acyltransferase</fullName>
    </alternativeName>
    <alternativeName>
        <fullName evidence="10">Acyl-phosphate--glycerol-3-phosphate acyltransferase</fullName>
    </alternativeName>
    <alternativeName>
        <fullName evidence="10">G3P acyltransferase</fullName>
        <shortName evidence="10">GPAT</shortName>
        <ecNumber evidence="10">2.3.1.275</ecNumber>
    </alternativeName>
    <alternativeName>
        <fullName evidence="10">Lysophosphatidic acid synthase</fullName>
        <shortName evidence="10">LPA synthase</shortName>
    </alternativeName>
</protein>
<comment type="pathway">
    <text evidence="10">Lipid metabolism; phospholipid metabolism.</text>
</comment>
<evidence type="ECO:0000313" key="11">
    <source>
        <dbReference type="EMBL" id="OYD15776.1"/>
    </source>
</evidence>
<feature type="transmembrane region" description="Helical" evidence="10">
    <location>
        <begin position="153"/>
        <end position="171"/>
    </location>
</feature>
<dbReference type="SMART" id="SM01207">
    <property type="entry name" value="G3P_acyltransf"/>
    <property type="match status" value="1"/>
</dbReference>
<comment type="similarity">
    <text evidence="10">Belongs to the PlsY family.</text>
</comment>
<feature type="transmembrane region" description="Helical" evidence="10">
    <location>
        <begin position="106"/>
        <end position="125"/>
    </location>
</feature>
<feature type="transmembrane region" description="Helical" evidence="10">
    <location>
        <begin position="346"/>
        <end position="375"/>
    </location>
</feature>
<evidence type="ECO:0000256" key="6">
    <source>
        <dbReference type="ARBA" id="ARBA00023098"/>
    </source>
</evidence>
<comment type="catalytic activity">
    <reaction evidence="10">
        <text>an acyl phosphate + sn-glycerol 3-phosphate = a 1-acyl-sn-glycero-3-phosphate + phosphate</text>
        <dbReference type="Rhea" id="RHEA:34075"/>
        <dbReference type="ChEBI" id="CHEBI:43474"/>
        <dbReference type="ChEBI" id="CHEBI:57597"/>
        <dbReference type="ChEBI" id="CHEBI:57970"/>
        <dbReference type="ChEBI" id="CHEBI:59918"/>
        <dbReference type="EC" id="2.3.1.275"/>
    </reaction>
</comment>
<name>A0A235BU67_UNCW3</name>
<keyword evidence="7 10" id="KW-0472">Membrane</keyword>
<evidence type="ECO:0000256" key="7">
    <source>
        <dbReference type="ARBA" id="ARBA00023136"/>
    </source>
</evidence>
<dbReference type="HAMAP" id="MF_01043">
    <property type="entry name" value="PlsY"/>
    <property type="match status" value="1"/>
</dbReference>
<feature type="transmembrane region" description="Helical" evidence="10">
    <location>
        <begin position="177"/>
        <end position="195"/>
    </location>
</feature>
<feature type="transmembrane region" description="Helical" evidence="10">
    <location>
        <begin position="80"/>
        <end position="99"/>
    </location>
</feature>
<dbReference type="EMBL" id="NOZQ01000103">
    <property type="protein sequence ID" value="OYD15776.1"/>
    <property type="molecule type" value="Genomic_DNA"/>
</dbReference>
<evidence type="ECO:0000256" key="5">
    <source>
        <dbReference type="ARBA" id="ARBA00022989"/>
    </source>
</evidence>
<comment type="function">
    <text evidence="10">Catalyzes the transfer of an acyl group from acyl-phosphate (acyl-PO(4)) to glycerol-3-phosphate (G3P) to form lysophosphatidic acid (LPA). This enzyme utilizes acyl-phosphate as fatty acyl donor, but not acyl-CoA or acyl-ACP.</text>
</comment>
<evidence type="ECO:0000256" key="9">
    <source>
        <dbReference type="ARBA" id="ARBA00023264"/>
    </source>
</evidence>
<reference evidence="11 12" key="1">
    <citation type="submission" date="2017-07" db="EMBL/GenBank/DDBJ databases">
        <title>Recovery of genomes from metagenomes via a dereplication, aggregation, and scoring strategy.</title>
        <authorList>
            <person name="Sieber C.M."/>
            <person name="Probst A.J."/>
            <person name="Sharrar A."/>
            <person name="Thomas B.C."/>
            <person name="Hess M."/>
            <person name="Tringe S.G."/>
            <person name="Banfield J.F."/>
        </authorList>
    </citation>
    <scope>NUCLEOTIDE SEQUENCE [LARGE SCALE GENOMIC DNA]</scope>
    <source>
        <strain evidence="11">JGI_Cruoil_03_44_89</strain>
    </source>
</reference>
<dbReference type="GO" id="GO:0043772">
    <property type="term" value="F:acyl-phosphate glycerol-3-phosphate acyltransferase activity"/>
    <property type="evidence" value="ECO:0007669"/>
    <property type="project" value="UniProtKB-UniRule"/>
</dbReference>
<feature type="transmembrane region" description="Helical" evidence="10">
    <location>
        <begin position="48"/>
        <end position="74"/>
    </location>
</feature>
<comment type="caution">
    <text evidence="11">The sequence shown here is derived from an EMBL/GenBank/DDBJ whole genome shotgun (WGS) entry which is preliminary data.</text>
</comment>
<keyword evidence="6 10" id="KW-0443">Lipid metabolism</keyword>